<feature type="coiled-coil region" evidence="3">
    <location>
        <begin position="22"/>
        <end position="49"/>
    </location>
</feature>
<sequence length="81" mass="9261">MAPSARPASSGQIASLSDETKYVRKEEQLTQLVRQVEETNARIQIAILEKKKAIQRMRIERSILYSHLEQQRERAAGKAPQ</sequence>
<reference evidence="6 7" key="1">
    <citation type="journal article" date="2011" name="J. Gen. Appl. Microbiol.">
        <title>Draft genome sequencing of the enigmatic basidiomycete Mixia osmundae.</title>
        <authorList>
            <person name="Nishida H."/>
            <person name="Nagatsuka Y."/>
            <person name="Sugiyama J."/>
        </authorList>
    </citation>
    <scope>NUCLEOTIDE SEQUENCE [LARGE SCALE GENOMIC DNA]</scope>
    <source>
        <strain evidence="7">CBS 9802 / IAM 14324 / JCM 22182 / KY 12970</strain>
    </source>
</reference>
<gene>
    <name evidence="6" type="primary">Mo03854</name>
    <name evidence="6" type="ORF">E5Q_03854</name>
</gene>
<keyword evidence="2" id="KW-0539">Nucleus</keyword>
<dbReference type="GO" id="GO:0005634">
    <property type="term" value="C:nucleus"/>
    <property type="evidence" value="ECO:0007669"/>
    <property type="project" value="UniProtKB-SubCell"/>
</dbReference>
<dbReference type="OrthoDB" id="10070927at2759"/>
<dbReference type="Proteomes" id="UP000009131">
    <property type="component" value="Unassembled WGS sequence"/>
</dbReference>
<organism evidence="6 7">
    <name type="scientific">Mixia osmundae (strain CBS 9802 / IAM 14324 / JCM 22182 / KY 12970)</name>
    <dbReference type="NCBI Taxonomy" id="764103"/>
    <lineage>
        <taxon>Eukaryota</taxon>
        <taxon>Fungi</taxon>
        <taxon>Dikarya</taxon>
        <taxon>Basidiomycota</taxon>
        <taxon>Pucciniomycotina</taxon>
        <taxon>Mixiomycetes</taxon>
        <taxon>Mixiales</taxon>
        <taxon>Mixiaceae</taxon>
        <taxon>Mixia</taxon>
    </lineage>
</organism>
<protein>
    <recommendedName>
        <fullName evidence="5">INO80 complex subunit F domain-containing protein</fullName>
    </recommendedName>
</protein>
<evidence type="ECO:0000256" key="1">
    <source>
        <dbReference type="ARBA" id="ARBA00004123"/>
    </source>
</evidence>
<dbReference type="EMBL" id="BABT02000117">
    <property type="protein sequence ID" value="GAA97178.1"/>
    <property type="molecule type" value="Genomic_DNA"/>
</dbReference>
<evidence type="ECO:0000259" key="5">
    <source>
        <dbReference type="Pfam" id="PF24245"/>
    </source>
</evidence>
<reference evidence="6 7" key="2">
    <citation type="journal article" date="2012" name="Open Biol.">
        <title>Characteristics of nucleosomes and linker DNA regions on the genome of the basidiomycete Mixia osmundae revealed by mono- and dinucleosome mapping.</title>
        <authorList>
            <person name="Nishida H."/>
            <person name="Kondo S."/>
            <person name="Matsumoto T."/>
            <person name="Suzuki Y."/>
            <person name="Yoshikawa H."/>
            <person name="Taylor T.D."/>
            <person name="Sugiyama J."/>
        </authorList>
    </citation>
    <scope>NUCLEOTIDE SEQUENCE [LARGE SCALE GENOMIC DNA]</scope>
    <source>
        <strain evidence="7">CBS 9802 / IAM 14324 / JCM 22182 / KY 12970</strain>
    </source>
</reference>
<dbReference type="STRING" id="764103.G7E2Z7"/>
<dbReference type="InParanoid" id="G7E2Z7"/>
<keyword evidence="7" id="KW-1185">Reference proteome</keyword>
<keyword evidence="3" id="KW-0175">Coiled coil</keyword>
<comment type="subcellular location">
    <subcellularLocation>
        <location evidence="1">Nucleus</location>
    </subcellularLocation>
</comment>
<evidence type="ECO:0000256" key="3">
    <source>
        <dbReference type="SAM" id="Coils"/>
    </source>
</evidence>
<dbReference type="AlphaFoldDB" id="G7E2Z7"/>
<evidence type="ECO:0000313" key="6">
    <source>
        <dbReference type="EMBL" id="GAA97178.1"/>
    </source>
</evidence>
<feature type="region of interest" description="Disordered" evidence="4">
    <location>
        <begin position="1"/>
        <end position="20"/>
    </location>
</feature>
<dbReference type="InterPro" id="IPR056513">
    <property type="entry name" value="INO80F"/>
</dbReference>
<dbReference type="Pfam" id="PF24245">
    <property type="entry name" value="INO80F"/>
    <property type="match status" value="1"/>
</dbReference>
<evidence type="ECO:0000256" key="4">
    <source>
        <dbReference type="SAM" id="MobiDB-lite"/>
    </source>
</evidence>
<accession>G7E2Z7</accession>
<name>G7E2Z7_MIXOS</name>
<evidence type="ECO:0000313" key="7">
    <source>
        <dbReference type="Proteomes" id="UP000009131"/>
    </source>
</evidence>
<dbReference type="RefSeq" id="XP_014571138.1">
    <property type="nucleotide sequence ID" value="XM_014715652.1"/>
</dbReference>
<dbReference type="HOGENOM" id="CLU_2574392_0_0_1"/>
<evidence type="ECO:0000256" key="2">
    <source>
        <dbReference type="ARBA" id="ARBA00023242"/>
    </source>
</evidence>
<feature type="compositionally biased region" description="Polar residues" evidence="4">
    <location>
        <begin position="7"/>
        <end position="17"/>
    </location>
</feature>
<feature type="domain" description="INO80 complex subunit F" evidence="5">
    <location>
        <begin position="22"/>
        <end position="68"/>
    </location>
</feature>
<proteinExistence type="predicted"/>
<comment type="caution">
    <text evidence="6">The sequence shown here is derived from an EMBL/GenBank/DDBJ whole genome shotgun (WGS) entry which is preliminary data.</text>
</comment>